<dbReference type="AlphaFoldDB" id="A0A1X9SVT1"/>
<dbReference type="STRING" id="1660073.CSUIS_0528"/>
<dbReference type="Pfam" id="PF13274">
    <property type="entry name" value="SocA_Panacea"/>
    <property type="match status" value="1"/>
</dbReference>
<accession>A0A1X9SVT1</accession>
<proteinExistence type="predicted"/>
<feature type="domain" description="Antitoxin SocA-like Panacea" evidence="1">
    <location>
        <begin position="25"/>
        <end position="137"/>
    </location>
</feature>
<dbReference type="KEGG" id="camy:CSUIS_0528"/>
<evidence type="ECO:0000313" key="3">
    <source>
        <dbReference type="Proteomes" id="UP000194260"/>
    </source>
</evidence>
<sequence length="172" mass="20093">MKKHEAIIAYIVKHFRESGVVKTKLLKLLWFAHREFMYAYSKNLSELKFIKLPHGPVPKIKEAQKTLDHEKILSKIIDDGILKLENRNGYDYFLCNIDIDVDKFFEPSEICILDETLYELENLSATKLSELSHDSQWNALNMGDTMLVESVFLRDVVEIPESELETLRAKYL</sequence>
<evidence type="ECO:0000313" key="2">
    <source>
        <dbReference type="EMBL" id="ARR00355.1"/>
    </source>
</evidence>
<reference evidence="3" key="1">
    <citation type="journal article" date="2017" name="Genome Biol. Evol.">
        <title>Comparative Genomic Analysis Identifies a Campylobacter Clade Deficient in Selenium Metabolism.</title>
        <authorList>
            <person name="Miller W.G."/>
            <person name="Yee E."/>
            <person name="Lopes B.S."/>
            <person name="Chapman M.H."/>
            <person name="Huynh S."/>
            <person name="Bono J.L."/>
            <person name="Parker C.T."/>
            <person name="Strachan N.J.C."/>
            <person name="Forbes K.J."/>
        </authorList>
    </citation>
    <scope>NUCLEOTIDE SEQUENCE [LARGE SCALE GENOMIC DNA]</scope>
    <source>
        <strain evidence="3">RM6137</strain>
    </source>
</reference>
<name>A0A1X9SVT1_9BACT</name>
<protein>
    <submittedName>
        <fullName evidence="2">DUF4065 domain protein</fullName>
    </submittedName>
</protein>
<evidence type="ECO:0000259" key="1">
    <source>
        <dbReference type="Pfam" id="PF13274"/>
    </source>
</evidence>
<dbReference type="EMBL" id="CP018789">
    <property type="protein sequence ID" value="ARR00355.1"/>
    <property type="molecule type" value="Genomic_DNA"/>
</dbReference>
<organism evidence="2 3">
    <name type="scientific">Campylobacter porcelli</name>
    <dbReference type="NCBI Taxonomy" id="1660073"/>
    <lineage>
        <taxon>Bacteria</taxon>
        <taxon>Pseudomonadati</taxon>
        <taxon>Campylobacterota</taxon>
        <taxon>Epsilonproteobacteria</taxon>
        <taxon>Campylobacterales</taxon>
        <taxon>Campylobacteraceae</taxon>
        <taxon>Campylobacter</taxon>
    </lineage>
</organism>
<dbReference type="Proteomes" id="UP000194260">
    <property type="component" value="Chromosome"/>
</dbReference>
<dbReference type="InterPro" id="IPR025272">
    <property type="entry name" value="SocA_Panacea"/>
</dbReference>
<dbReference type="RefSeq" id="WP_086297000.1">
    <property type="nucleotide sequence ID" value="NZ_CP018789.1"/>
</dbReference>
<gene>
    <name evidence="2" type="ORF">CSUIS_0528</name>
</gene>